<reference evidence="11" key="1">
    <citation type="journal article" date="2019" name="Int. J. Syst. Evol. Microbiol.">
        <title>The Global Catalogue of Microorganisms (GCM) 10K type strain sequencing project: providing services to taxonomists for standard genome sequencing and annotation.</title>
        <authorList>
            <consortium name="The Broad Institute Genomics Platform"/>
            <consortium name="The Broad Institute Genome Sequencing Center for Infectious Disease"/>
            <person name="Wu L."/>
            <person name="Ma J."/>
        </authorList>
    </citation>
    <scope>NUCLEOTIDE SEQUENCE [LARGE SCALE GENOMIC DNA]</scope>
    <source>
        <strain evidence="11">CGMCC 4.7277</strain>
    </source>
</reference>
<name>A0ABW0Q8L3_9BURK</name>
<dbReference type="Gene3D" id="3.30.565.10">
    <property type="entry name" value="Histidine kinase-like ATPase, C-terminal domain"/>
    <property type="match status" value="1"/>
</dbReference>
<keyword evidence="6" id="KW-0418">Kinase</keyword>
<feature type="domain" description="Histidine kinase" evidence="9">
    <location>
        <begin position="233"/>
        <end position="435"/>
    </location>
</feature>
<evidence type="ECO:0000256" key="8">
    <source>
        <dbReference type="SAM" id="Phobius"/>
    </source>
</evidence>
<comment type="catalytic activity">
    <reaction evidence="1">
        <text>ATP + protein L-histidine = ADP + protein N-phospho-L-histidine.</text>
        <dbReference type="EC" id="2.7.13.3"/>
    </reaction>
</comment>
<dbReference type="InterPro" id="IPR005467">
    <property type="entry name" value="His_kinase_dom"/>
</dbReference>
<keyword evidence="7 8" id="KW-1133">Transmembrane helix</keyword>
<protein>
    <recommendedName>
        <fullName evidence="2">histidine kinase</fullName>
        <ecNumber evidence="2">2.7.13.3</ecNumber>
    </recommendedName>
</protein>
<dbReference type="InterPro" id="IPR003594">
    <property type="entry name" value="HATPase_dom"/>
</dbReference>
<evidence type="ECO:0000256" key="7">
    <source>
        <dbReference type="ARBA" id="ARBA00022989"/>
    </source>
</evidence>
<dbReference type="InterPro" id="IPR036890">
    <property type="entry name" value="HATPase_C_sf"/>
</dbReference>
<feature type="transmembrane region" description="Helical" evidence="8">
    <location>
        <begin position="154"/>
        <end position="173"/>
    </location>
</feature>
<dbReference type="Pfam" id="PF02518">
    <property type="entry name" value="HATPase_c"/>
    <property type="match status" value="1"/>
</dbReference>
<evidence type="ECO:0000313" key="10">
    <source>
        <dbReference type="EMBL" id="MFC5520654.1"/>
    </source>
</evidence>
<dbReference type="SMART" id="SM00387">
    <property type="entry name" value="HATPase_c"/>
    <property type="match status" value="1"/>
</dbReference>
<evidence type="ECO:0000256" key="5">
    <source>
        <dbReference type="ARBA" id="ARBA00022692"/>
    </source>
</evidence>
<keyword evidence="10" id="KW-0547">Nucleotide-binding</keyword>
<dbReference type="EC" id="2.7.13.3" evidence="2"/>
<evidence type="ECO:0000313" key="11">
    <source>
        <dbReference type="Proteomes" id="UP001596084"/>
    </source>
</evidence>
<feature type="transmembrane region" description="Helical" evidence="8">
    <location>
        <begin position="6"/>
        <end position="23"/>
    </location>
</feature>
<dbReference type="InterPro" id="IPR050428">
    <property type="entry name" value="TCS_sensor_his_kinase"/>
</dbReference>
<keyword evidence="3" id="KW-0597">Phosphoprotein</keyword>
<dbReference type="PANTHER" id="PTHR45436">
    <property type="entry name" value="SENSOR HISTIDINE KINASE YKOH"/>
    <property type="match status" value="1"/>
</dbReference>
<dbReference type="RefSeq" id="WP_084389311.1">
    <property type="nucleotide sequence ID" value="NZ_JBHSMX010000011.1"/>
</dbReference>
<dbReference type="PROSITE" id="PS50109">
    <property type="entry name" value="HIS_KIN"/>
    <property type="match status" value="1"/>
</dbReference>
<keyword evidence="11" id="KW-1185">Reference proteome</keyword>
<evidence type="ECO:0000256" key="2">
    <source>
        <dbReference type="ARBA" id="ARBA00012438"/>
    </source>
</evidence>
<evidence type="ECO:0000256" key="4">
    <source>
        <dbReference type="ARBA" id="ARBA00022679"/>
    </source>
</evidence>
<keyword evidence="8" id="KW-0472">Membrane</keyword>
<dbReference type="PANTHER" id="PTHR45436:SF5">
    <property type="entry name" value="SENSOR HISTIDINE KINASE TRCS"/>
    <property type="match status" value="1"/>
</dbReference>
<dbReference type="SUPFAM" id="SSF55874">
    <property type="entry name" value="ATPase domain of HSP90 chaperone/DNA topoisomerase II/histidine kinase"/>
    <property type="match status" value="1"/>
</dbReference>
<keyword evidence="10" id="KW-0067">ATP-binding</keyword>
<comment type="caution">
    <text evidence="10">The sequence shown here is derived from an EMBL/GenBank/DDBJ whole genome shotgun (WGS) entry which is preliminary data.</text>
</comment>
<keyword evidence="4" id="KW-0808">Transferase</keyword>
<keyword evidence="5 8" id="KW-0812">Transmembrane</keyword>
<dbReference type="GO" id="GO:0005524">
    <property type="term" value="F:ATP binding"/>
    <property type="evidence" value="ECO:0007669"/>
    <property type="project" value="UniProtKB-KW"/>
</dbReference>
<proteinExistence type="predicted"/>
<evidence type="ECO:0000256" key="3">
    <source>
        <dbReference type="ARBA" id="ARBA00022553"/>
    </source>
</evidence>
<sequence>MAAALAILAAMVIAWLVMGWLFARHIEHRVASELENDAVVLLSELTLSANGTPQVDDTPPDPRFERPASGLYWQLSTSAGALRSRSLWDQSLPSGLNASSGNWVARGAEGPFDQKLLLLERTVIPTPGGFPVLVQLAHDKALLNVARDEFGRELALFLGILWLVLLAAAGWQVRTGLAPLARLRDELVTMRRHPATRLARGHPREVLPLVEAINQLADSREGDLSRARRRAADLAHSLKTPLAALDAQSRRARDAGAADAADGVDRAAAAMAAAVEAELGRLRAASARAVDYHYEASPRDAAEKIVGVVEHTSAGESLVFEVDIPDELRVPLRADDAKELLGALIENAARFARRRVRIQGRALGAGVAIVIEDDGAGLDAATLQALQAGGKLDEAGPGHHGLGLVIARELVEATGGEMRLERASLSGLSVTLVWV</sequence>
<evidence type="ECO:0000259" key="9">
    <source>
        <dbReference type="PROSITE" id="PS50109"/>
    </source>
</evidence>
<dbReference type="EMBL" id="JBHSMX010000011">
    <property type="protein sequence ID" value="MFC5520654.1"/>
    <property type="molecule type" value="Genomic_DNA"/>
</dbReference>
<evidence type="ECO:0000256" key="6">
    <source>
        <dbReference type="ARBA" id="ARBA00022777"/>
    </source>
</evidence>
<evidence type="ECO:0000256" key="1">
    <source>
        <dbReference type="ARBA" id="ARBA00000085"/>
    </source>
</evidence>
<gene>
    <name evidence="10" type="ORF">ACFPP7_06950</name>
</gene>
<organism evidence="10 11">
    <name type="scientific">Polaromonas jejuensis</name>
    <dbReference type="NCBI Taxonomy" id="457502"/>
    <lineage>
        <taxon>Bacteria</taxon>
        <taxon>Pseudomonadati</taxon>
        <taxon>Pseudomonadota</taxon>
        <taxon>Betaproteobacteria</taxon>
        <taxon>Burkholderiales</taxon>
        <taxon>Comamonadaceae</taxon>
        <taxon>Polaromonas</taxon>
    </lineage>
</organism>
<dbReference type="Proteomes" id="UP001596084">
    <property type="component" value="Unassembled WGS sequence"/>
</dbReference>
<accession>A0ABW0Q8L3</accession>